<sequence length="149" mass="17555">LSFGLLYPAYNSYKAIKTKNVKEYVKWMMYWIVFSLFTAVEMLTDIFLSWFPFYYEIKILFVIWLLSPWTKGASILYTKVVHPQLSKHENEIDSYITQASDKGYNSLLQFGSKGIDCLVNGFTVGASKVVANFLFLFLFLWRHFTYKLF</sequence>
<organism evidence="3 4">
    <name type="scientific">Helobdella robusta</name>
    <name type="common">Californian leech</name>
    <dbReference type="NCBI Taxonomy" id="6412"/>
    <lineage>
        <taxon>Eukaryota</taxon>
        <taxon>Metazoa</taxon>
        <taxon>Spiralia</taxon>
        <taxon>Lophotrochozoa</taxon>
        <taxon>Annelida</taxon>
        <taxon>Clitellata</taxon>
        <taxon>Hirudinea</taxon>
        <taxon>Rhynchobdellida</taxon>
        <taxon>Glossiphoniidae</taxon>
        <taxon>Helobdella</taxon>
    </lineage>
</organism>
<dbReference type="GO" id="GO:0005789">
    <property type="term" value="C:endoplasmic reticulum membrane"/>
    <property type="evidence" value="ECO:0000318"/>
    <property type="project" value="GO_Central"/>
</dbReference>
<dbReference type="GeneID" id="20214823"/>
<dbReference type="OrthoDB" id="10009287at2759"/>
<dbReference type="AlphaFoldDB" id="T1G175"/>
<dbReference type="GO" id="GO:0008017">
    <property type="term" value="F:microtubule binding"/>
    <property type="evidence" value="ECO:0000318"/>
    <property type="project" value="GO_Central"/>
</dbReference>
<dbReference type="PANTHER" id="PTHR12300:SF117">
    <property type="entry name" value="LP05237P-RELATED"/>
    <property type="match status" value="1"/>
</dbReference>
<evidence type="ECO:0000256" key="1">
    <source>
        <dbReference type="RuleBase" id="RU362006"/>
    </source>
</evidence>
<reference evidence="2 4" key="2">
    <citation type="journal article" date="2013" name="Nature">
        <title>Insights into bilaterian evolution from three spiralian genomes.</title>
        <authorList>
            <person name="Simakov O."/>
            <person name="Marletaz F."/>
            <person name="Cho S.J."/>
            <person name="Edsinger-Gonzales E."/>
            <person name="Havlak P."/>
            <person name="Hellsten U."/>
            <person name="Kuo D.H."/>
            <person name="Larsson T."/>
            <person name="Lv J."/>
            <person name="Arendt D."/>
            <person name="Savage R."/>
            <person name="Osoegawa K."/>
            <person name="de Jong P."/>
            <person name="Grimwood J."/>
            <person name="Chapman J.A."/>
            <person name="Shapiro H."/>
            <person name="Aerts A."/>
            <person name="Otillar R.P."/>
            <person name="Terry A.Y."/>
            <person name="Boore J.L."/>
            <person name="Grigoriev I.V."/>
            <person name="Lindberg D.R."/>
            <person name="Seaver E.C."/>
            <person name="Weisblat D.A."/>
            <person name="Putnam N.H."/>
            <person name="Rokhsar D.S."/>
        </authorList>
    </citation>
    <scope>NUCLEOTIDE SEQUENCE</scope>
</reference>
<evidence type="ECO:0000313" key="4">
    <source>
        <dbReference type="Proteomes" id="UP000015101"/>
    </source>
</evidence>
<dbReference type="GO" id="GO:0005881">
    <property type="term" value="C:cytoplasmic microtubule"/>
    <property type="evidence" value="ECO:0000318"/>
    <property type="project" value="GO_Central"/>
</dbReference>
<comment type="similarity">
    <text evidence="1">Belongs to the DP1 family.</text>
</comment>
<dbReference type="EMBL" id="KB095905">
    <property type="protein sequence ID" value="ESO09974.1"/>
    <property type="molecule type" value="Genomic_DNA"/>
</dbReference>
<protein>
    <recommendedName>
        <fullName evidence="1">Receptor expression-enhancing protein</fullName>
    </recommendedName>
</protein>
<evidence type="ECO:0000313" key="2">
    <source>
        <dbReference type="EMBL" id="ESO09974.1"/>
    </source>
</evidence>
<dbReference type="GO" id="GO:0071786">
    <property type="term" value="P:endoplasmic reticulum tubular network organization"/>
    <property type="evidence" value="ECO:0000318"/>
    <property type="project" value="GO_Central"/>
</dbReference>
<dbReference type="Pfam" id="PF03134">
    <property type="entry name" value="TB2_DP1_HVA22"/>
    <property type="match status" value="1"/>
</dbReference>
<dbReference type="EnsemblMetazoa" id="HelroT72943">
    <property type="protein sequence ID" value="HelroP72943"/>
    <property type="gene ID" value="HelroG72943"/>
</dbReference>
<dbReference type="PANTHER" id="PTHR12300">
    <property type="entry name" value="HVA22-LIKE PROTEINS"/>
    <property type="match status" value="1"/>
</dbReference>
<dbReference type="EMBL" id="AMQM01002846">
    <property type="status" value="NOT_ANNOTATED_CDS"/>
    <property type="molecule type" value="Genomic_DNA"/>
</dbReference>
<feature type="transmembrane region" description="Helical" evidence="1">
    <location>
        <begin position="117"/>
        <end position="141"/>
    </location>
</feature>
<comment type="subcellular location">
    <subcellularLocation>
        <location evidence="1">Membrane</location>
        <topology evidence="1">Multi-pass membrane protein</topology>
    </subcellularLocation>
</comment>
<name>T1G175_HELRO</name>
<dbReference type="InterPro" id="IPR004345">
    <property type="entry name" value="TB2_DP1_HVA22"/>
</dbReference>
<dbReference type="eggNOG" id="KOG1726">
    <property type="taxonomic scope" value="Eukaryota"/>
</dbReference>
<reference evidence="3" key="3">
    <citation type="submission" date="2015-06" db="UniProtKB">
        <authorList>
            <consortium name="EnsemblMetazoa"/>
        </authorList>
    </citation>
    <scope>IDENTIFICATION</scope>
</reference>
<keyword evidence="1" id="KW-0472">Membrane</keyword>
<dbReference type="KEGG" id="hro:HELRODRAFT_72943"/>
<accession>T1G175</accession>
<keyword evidence="4" id="KW-1185">Reference proteome</keyword>
<dbReference type="Proteomes" id="UP000015101">
    <property type="component" value="Unassembled WGS sequence"/>
</dbReference>
<dbReference type="CTD" id="20214823"/>
<proteinExistence type="inferred from homology"/>
<keyword evidence="1" id="KW-1133">Transmembrane helix</keyword>
<feature type="transmembrane region" description="Helical" evidence="1">
    <location>
        <begin position="27"/>
        <end position="51"/>
    </location>
</feature>
<dbReference type="RefSeq" id="XP_009011788.1">
    <property type="nucleotide sequence ID" value="XM_009013540.1"/>
</dbReference>
<dbReference type="GO" id="GO:0071782">
    <property type="term" value="C:endoplasmic reticulum tubular network"/>
    <property type="evidence" value="ECO:0000318"/>
    <property type="project" value="GO_Central"/>
</dbReference>
<dbReference type="HOGENOM" id="CLU_028431_0_2_1"/>
<keyword evidence="1" id="KW-0812">Transmembrane</keyword>
<dbReference type="InParanoid" id="T1G175"/>
<evidence type="ECO:0000313" key="3">
    <source>
        <dbReference type="EnsemblMetazoa" id="HelroP72943"/>
    </source>
</evidence>
<dbReference type="OMA" id="MNYIPFY"/>
<gene>
    <name evidence="3" type="primary">20214823</name>
    <name evidence="2" type="ORF">HELRODRAFT_72943</name>
</gene>
<reference evidence="4" key="1">
    <citation type="submission" date="2012-12" db="EMBL/GenBank/DDBJ databases">
        <authorList>
            <person name="Hellsten U."/>
            <person name="Grimwood J."/>
            <person name="Chapman J.A."/>
            <person name="Shapiro H."/>
            <person name="Aerts A."/>
            <person name="Otillar R.P."/>
            <person name="Terry A.Y."/>
            <person name="Boore J.L."/>
            <person name="Simakov O."/>
            <person name="Marletaz F."/>
            <person name="Cho S.-J."/>
            <person name="Edsinger-Gonzales E."/>
            <person name="Havlak P."/>
            <person name="Kuo D.-H."/>
            <person name="Larsson T."/>
            <person name="Lv J."/>
            <person name="Arendt D."/>
            <person name="Savage R."/>
            <person name="Osoegawa K."/>
            <person name="de Jong P."/>
            <person name="Lindberg D.R."/>
            <person name="Seaver E.C."/>
            <person name="Weisblat D.A."/>
            <person name="Putnam N.H."/>
            <person name="Grigoriev I.V."/>
            <person name="Rokhsar D.S."/>
        </authorList>
    </citation>
    <scope>NUCLEOTIDE SEQUENCE</scope>
</reference>